<keyword evidence="1" id="KW-0472">Membrane</keyword>
<dbReference type="InterPro" id="IPR002347">
    <property type="entry name" value="SDR_fam"/>
</dbReference>
<accession>A0A1Q5SL63</accession>
<reference evidence="2 3" key="1">
    <citation type="submission" date="2016-11" db="EMBL/GenBank/DDBJ databases">
        <authorList>
            <person name="Kadnikov V."/>
            <person name="Nazina T."/>
        </authorList>
    </citation>
    <scope>NUCLEOTIDE SEQUENCE [LARGE SCALE GENOMIC DNA]</scope>
    <source>
        <strain evidence="2 3">1017</strain>
    </source>
</reference>
<comment type="caution">
    <text evidence="2">The sequence shown here is derived from an EMBL/GenBank/DDBJ whole genome shotgun (WGS) entry which is preliminary data.</text>
</comment>
<proteinExistence type="predicted"/>
<evidence type="ECO:0000313" key="3">
    <source>
        <dbReference type="Proteomes" id="UP000186030"/>
    </source>
</evidence>
<organism evidence="2 3">
    <name type="scientific">Geobacillus proteiniphilus</name>
    <dbReference type="NCBI Taxonomy" id="860353"/>
    <lineage>
        <taxon>Bacteria</taxon>
        <taxon>Bacillati</taxon>
        <taxon>Bacillota</taxon>
        <taxon>Bacilli</taxon>
        <taxon>Bacillales</taxon>
        <taxon>Anoxybacillaceae</taxon>
        <taxon>Geobacillus</taxon>
    </lineage>
</organism>
<dbReference type="AlphaFoldDB" id="A0A1Q5SL63"/>
<protein>
    <submittedName>
        <fullName evidence="2">3-oxoacyl-[acyl-carrier protein] reductase</fullName>
    </submittedName>
</protein>
<dbReference type="EMBL" id="MQMG01000069">
    <property type="protein sequence ID" value="OKO88712.1"/>
    <property type="molecule type" value="Genomic_DNA"/>
</dbReference>
<dbReference type="Gene3D" id="3.40.50.720">
    <property type="entry name" value="NAD(P)-binding Rossmann-like Domain"/>
    <property type="match status" value="1"/>
</dbReference>
<reference evidence="3" key="2">
    <citation type="submission" date="2017-01" db="EMBL/GenBank/DDBJ databases">
        <title>Genome sequencing and annotation of Geobacillus sp. 1017, a Hydrocarbon-Oxidizing Thermophilic Bacterium Isolated from a Heavy Oil Reservoir (China).</title>
        <authorList>
            <person name="Kadnikov V.V."/>
            <person name="Mardanov A.V."/>
            <person name="Poltaraus A.B."/>
            <person name="Sokolova D.S."/>
            <person name="Semenova E.M."/>
            <person name="Ravin N.V."/>
            <person name="Tourova T.P."/>
            <person name="Nazina T.N."/>
        </authorList>
    </citation>
    <scope>NUCLEOTIDE SEQUENCE [LARGE SCALE GENOMIC DNA]</scope>
    <source>
        <strain evidence="3">1017</strain>
    </source>
</reference>
<evidence type="ECO:0000256" key="1">
    <source>
        <dbReference type="SAM" id="Phobius"/>
    </source>
</evidence>
<feature type="transmembrane region" description="Helical" evidence="1">
    <location>
        <begin position="57"/>
        <end position="77"/>
    </location>
</feature>
<keyword evidence="1" id="KW-0812">Transmembrane</keyword>
<evidence type="ECO:0000313" key="2">
    <source>
        <dbReference type="EMBL" id="OKO88712.1"/>
    </source>
</evidence>
<dbReference type="Pfam" id="PF13561">
    <property type="entry name" value="adh_short_C2"/>
    <property type="match status" value="1"/>
</dbReference>
<dbReference type="Proteomes" id="UP000186030">
    <property type="component" value="Unassembled WGS sequence"/>
</dbReference>
<name>A0A1Q5SL63_9BACL</name>
<dbReference type="InterPro" id="IPR036291">
    <property type="entry name" value="NAD(P)-bd_dom_sf"/>
</dbReference>
<dbReference type="SUPFAM" id="SSF51735">
    <property type="entry name" value="NAD(P)-binding Rossmann-fold domains"/>
    <property type="match status" value="1"/>
</dbReference>
<gene>
    <name evidence="2" type="ORF">BRO54_3578</name>
</gene>
<sequence length="93" mass="10218">MAGANLNPRVGEPEEIANIALFLASDDSSFVNGTVIVAAAGWTAYQPEKQKKPSRRFSFTFGAGFLAFPAFSVLYAWCSFTTKTFCTNEWLTH</sequence>
<keyword evidence="1" id="KW-1133">Transmembrane helix</keyword>